<dbReference type="RefSeq" id="WP_127154612.1">
    <property type="nucleotide sequence ID" value="NZ_CP029042.1"/>
</dbReference>
<evidence type="ECO:0000313" key="1">
    <source>
        <dbReference type="EMBL" id="AZS76905.1"/>
    </source>
</evidence>
<protein>
    <recommendedName>
        <fullName evidence="3">DUF1360 domain-containing protein</fullName>
    </recommendedName>
</protein>
<gene>
    <name evidence="1" type="ORF">DDE74_38050</name>
</gene>
<name>A0A451EWD8_9ACTN</name>
<dbReference type="EMBL" id="CP029042">
    <property type="protein sequence ID" value="AZS76905.1"/>
    <property type="molecule type" value="Genomic_DNA"/>
</dbReference>
<sequence length="95" mass="10182">MSLLEFLLSLGATCRLTRFITKDTLAAGFRSWVADRFGDDSKPSYLVSCSWCASVWVASAMAALTHWTGGTAGLQIATTALSLSYLAGLASQWLD</sequence>
<proteinExistence type="predicted"/>
<reference evidence="1 2" key="1">
    <citation type="submission" date="2018-04" db="EMBL/GenBank/DDBJ databases">
        <title>Complete genome sequences of Streptomyces lydicus strain WYEC and characterization of antagonistic properties of biological control agents.</title>
        <authorList>
            <person name="Mariita R.M."/>
            <person name="Sello J.K."/>
        </authorList>
    </citation>
    <scope>NUCLEOTIDE SEQUENCE [LARGE SCALE GENOMIC DNA]</scope>
    <source>
        <strain evidence="1 2">WYEC 108</strain>
    </source>
</reference>
<evidence type="ECO:0008006" key="3">
    <source>
        <dbReference type="Google" id="ProtNLM"/>
    </source>
</evidence>
<evidence type="ECO:0000313" key="2">
    <source>
        <dbReference type="Proteomes" id="UP000275579"/>
    </source>
</evidence>
<dbReference type="Proteomes" id="UP000275579">
    <property type="component" value="Chromosome"/>
</dbReference>
<dbReference type="AlphaFoldDB" id="A0A451EWD8"/>
<accession>A0A451EWD8</accession>
<organism evidence="1 2">
    <name type="scientific">Streptomyces lydicus</name>
    <dbReference type="NCBI Taxonomy" id="47763"/>
    <lineage>
        <taxon>Bacteria</taxon>
        <taxon>Bacillati</taxon>
        <taxon>Actinomycetota</taxon>
        <taxon>Actinomycetes</taxon>
        <taxon>Kitasatosporales</taxon>
        <taxon>Streptomycetaceae</taxon>
        <taxon>Streptomyces</taxon>
    </lineage>
</organism>